<organism evidence="9 10">
    <name type="scientific">Eleusine coracana subsp. coracana</name>
    <dbReference type="NCBI Taxonomy" id="191504"/>
    <lineage>
        <taxon>Eukaryota</taxon>
        <taxon>Viridiplantae</taxon>
        <taxon>Streptophyta</taxon>
        <taxon>Embryophyta</taxon>
        <taxon>Tracheophyta</taxon>
        <taxon>Spermatophyta</taxon>
        <taxon>Magnoliopsida</taxon>
        <taxon>Liliopsida</taxon>
        <taxon>Poales</taxon>
        <taxon>Poaceae</taxon>
        <taxon>PACMAD clade</taxon>
        <taxon>Chloridoideae</taxon>
        <taxon>Cynodonteae</taxon>
        <taxon>Eleusininae</taxon>
        <taxon>Eleusine</taxon>
    </lineage>
</organism>
<evidence type="ECO:0000256" key="1">
    <source>
        <dbReference type="ARBA" id="ARBA00011073"/>
    </source>
</evidence>
<evidence type="ECO:0000259" key="7">
    <source>
        <dbReference type="Pfam" id="PF00082"/>
    </source>
</evidence>
<dbReference type="InterPro" id="IPR000209">
    <property type="entry name" value="Peptidase_S8/S53_dom"/>
</dbReference>
<dbReference type="Gene3D" id="3.50.30.30">
    <property type="match status" value="1"/>
</dbReference>
<evidence type="ECO:0000256" key="6">
    <source>
        <dbReference type="PROSITE-ProRule" id="PRU01240"/>
    </source>
</evidence>
<keyword evidence="4" id="KW-0378">Hydrolase</keyword>
<dbReference type="CDD" id="cd02120">
    <property type="entry name" value="PA_subtilisin_like"/>
    <property type="match status" value="1"/>
</dbReference>
<protein>
    <submittedName>
        <fullName evidence="9">Uncharacterized protein</fullName>
    </submittedName>
</protein>
<reference evidence="9" key="1">
    <citation type="journal article" date="2018" name="DNA Res.">
        <title>Multiple hybrid de novo genome assembly of finger millet, an orphan allotetraploid crop.</title>
        <authorList>
            <person name="Hatakeyama M."/>
            <person name="Aluri S."/>
            <person name="Balachadran M.T."/>
            <person name="Sivarajan S.R."/>
            <person name="Patrignani A."/>
            <person name="Gruter S."/>
            <person name="Poveda L."/>
            <person name="Shimizu-Inatsugi R."/>
            <person name="Baeten J."/>
            <person name="Francoijs K.J."/>
            <person name="Nataraja K.N."/>
            <person name="Reddy Y.A.N."/>
            <person name="Phadnis S."/>
            <person name="Ravikumar R.L."/>
            <person name="Schlapbach R."/>
            <person name="Sreeman S.M."/>
            <person name="Shimizu K.K."/>
        </authorList>
    </citation>
    <scope>NUCLEOTIDE SEQUENCE</scope>
</reference>
<keyword evidence="10" id="KW-1185">Reference proteome</keyword>
<dbReference type="EMBL" id="BQKI01000018">
    <property type="protein sequence ID" value="GJN11241.1"/>
    <property type="molecule type" value="Genomic_DNA"/>
</dbReference>
<evidence type="ECO:0000256" key="3">
    <source>
        <dbReference type="ARBA" id="ARBA00022729"/>
    </source>
</evidence>
<dbReference type="PROSITE" id="PS00137">
    <property type="entry name" value="SUBTILASE_HIS"/>
    <property type="match status" value="1"/>
</dbReference>
<dbReference type="Gene3D" id="2.60.40.2310">
    <property type="match status" value="1"/>
</dbReference>
<accession>A0AAV5DM24</accession>
<keyword evidence="5" id="KW-0720">Serine protease</keyword>
<dbReference type="InterPro" id="IPR015500">
    <property type="entry name" value="Peptidase_S8_subtilisin-rel"/>
</dbReference>
<dbReference type="PRINTS" id="PR00723">
    <property type="entry name" value="SUBTILISIN"/>
</dbReference>
<dbReference type="SUPFAM" id="SSF52743">
    <property type="entry name" value="Subtilisin-like"/>
    <property type="match status" value="1"/>
</dbReference>
<evidence type="ECO:0000256" key="4">
    <source>
        <dbReference type="ARBA" id="ARBA00022801"/>
    </source>
</evidence>
<feature type="domain" description="Subtilisin-like protease fibronectin type-III" evidence="8">
    <location>
        <begin position="458"/>
        <end position="556"/>
    </location>
</feature>
<evidence type="ECO:0000256" key="5">
    <source>
        <dbReference type="ARBA" id="ARBA00022825"/>
    </source>
</evidence>
<comment type="caution">
    <text evidence="9">The sequence shown here is derived from an EMBL/GenBank/DDBJ whole genome shotgun (WGS) entry which is preliminary data.</text>
</comment>
<dbReference type="Pfam" id="PF00082">
    <property type="entry name" value="Peptidase_S8"/>
    <property type="match status" value="1"/>
</dbReference>
<dbReference type="InterPro" id="IPR045051">
    <property type="entry name" value="SBT"/>
</dbReference>
<comment type="similarity">
    <text evidence="1 6">Belongs to the peptidase S8 family.</text>
</comment>
<keyword evidence="3" id="KW-0732">Signal</keyword>
<evidence type="ECO:0000256" key="2">
    <source>
        <dbReference type="ARBA" id="ARBA00022670"/>
    </source>
</evidence>
<gene>
    <name evidence="9" type="primary">ga29415</name>
    <name evidence="9" type="ORF">PR202_ga29415</name>
</gene>
<dbReference type="InterPro" id="IPR022398">
    <property type="entry name" value="Peptidase_S8_His-AS"/>
</dbReference>
<dbReference type="Proteomes" id="UP001054889">
    <property type="component" value="Unassembled WGS sequence"/>
</dbReference>
<evidence type="ECO:0000313" key="9">
    <source>
        <dbReference type="EMBL" id="GJN11241.1"/>
    </source>
</evidence>
<evidence type="ECO:0000313" key="10">
    <source>
        <dbReference type="Proteomes" id="UP001054889"/>
    </source>
</evidence>
<name>A0AAV5DM24_ELECO</name>
<dbReference type="InterPro" id="IPR041469">
    <property type="entry name" value="Subtilisin-like_FN3"/>
</dbReference>
<sequence length="561" mass="60200">MASTKSSRVLSPRDMDGHGTHVASTAAGAKVLDVGLYTFSQGTASGTAPKARIAMYKACDTDGCWGADIAAAVETAIKDGVDIISMSLAGLELDKPFYDDVVAVSTFGAERKGIFVAMAAGNYGPSPGVANAAPWMTTVGAGTMDRLFPVNLTLGNGVVLEGQSLYIMQANNTDMMELVYSYCFTESGNWTREKVKGKIMVCMDDGSSPDMYGFLLQKAGGAGIVVVENKEWYRDSTSASPFTLPGLTLGFDSGERLRAYMASETNPVASFSFISKTIIQQNQAPMVAGFSSRGPNPAVAELLKPDIIAPGVNILAGWSRDAPLYDGRRVDYNIISGTSVACPHVAGIAALIKKRHKNWTPAMIRSALMTTARTLNNRNRDILDNGVTNASIMVATPLAAGAGHVRPDLALDPGLVYDAGESDYIDFMCTLNYTSKQLRLLVPNFVKCTRTLPGGPANLNYPSFAVVFDNRTNVRTLTRTATLVSEKAETYNVAAVAPERVNVAITPTILEFTKPNEKKSYTVEFRSLAGGNVTAGWDFGHISWESKEHLVRSPVAFQWKN</sequence>
<dbReference type="PROSITE" id="PS00138">
    <property type="entry name" value="SUBTILASE_SER"/>
    <property type="match status" value="1"/>
</dbReference>
<dbReference type="GO" id="GO:0004252">
    <property type="term" value="F:serine-type endopeptidase activity"/>
    <property type="evidence" value="ECO:0007669"/>
    <property type="project" value="InterPro"/>
</dbReference>
<dbReference type="AlphaFoldDB" id="A0AAV5DM24"/>
<dbReference type="Gene3D" id="3.40.50.200">
    <property type="entry name" value="Peptidase S8/S53 domain"/>
    <property type="match status" value="1"/>
</dbReference>
<dbReference type="InterPro" id="IPR023828">
    <property type="entry name" value="Peptidase_S8_Ser-AS"/>
</dbReference>
<dbReference type="InterPro" id="IPR036852">
    <property type="entry name" value="Peptidase_S8/S53_dom_sf"/>
</dbReference>
<dbReference type="PROSITE" id="PS51892">
    <property type="entry name" value="SUBTILASE"/>
    <property type="match status" value="1"/>
</dbReference>
<reference evidence="9" key="2">
    <citation type="submission" date="2021-12" db="EMBL/GenBank/DDBJ databases">
        <title>Resequencing data analysis of finger millet.</title>
        <authorList>
            <person name="Hatakeyama M."/>
            <person name="Aluri S."/>
            <person name="Balachadran M.T."/>
            <person name="Sivarajan S.R."/>
            <person name="Poveda L."/>
            <person name="Shimizu-Inatsugi R."/>
            <person name="Schlapbach R."/>
            <person name="Sreeman S.M."/>
            <person name="Shimizu K.K."/>
        </authorList>
    </citation>
    <scope>NUCLEOTIDE SEQUENCE</scope>
</reference>
<feature type="domain" description="Peptidase S8/S53" evidence="7">
    <location>
        <begin position="13"/>
        <end position="377"/>
    </location>
</feature>
<dbReference type="PANTHER" id="PTHR10795">
    <property type="entry name" value="PROPROTEIN CONVERTASE SUBTILISIN/KEXIN"/>
    <property type="match status" value="1"/>
</dbReference>
<comment type="caution">
    <text evidence="6">Lacks conserved residue(s) required for the propagation of feature annotation.</text>
</comment>
<proteinExistence type="inferred from homology"/>
<evidence type="ECO:0000259" key="8">
    <source>
        <dbReference type="Pfam" id="PF17766"/>
    </source>
</evidence>
<dbReference type="Pfam" id="PF17766">
    <property type="entry name" value="fn3_6"/>
    <property type="match status" value="1"/>
</dbReference>
<keyword evidence="2" id="KW-0645">Protease</keyword>
<dbReference type="GO" id="GO:0006508">
    <property type="term" value="P:proteolysis"/>
    <property type="evidence" value="ECO:0007669"/>
    <property type="project" value="UniProtKB-KW"/>
</dbReference>